<dbReference type="RefSeq" id="WP_044242993.1">
    <property type="nucleotide sequence ID" value="NZ_ASRX01000027.1"/>
</dbReference>
<sequence>MSAHEPLFPIGAWIRVRMPDLTFVGFTYLDARAGLSAKGMAEEHVGNASAPGVTLRLPMPGIPWEELDGAAVERLGLPETPDWLEFFGPQPRRGTRFGAWRHHPALSGRLHPQYRDDVQVVVHDGGPRMTEHRPELVWVRVSGMDGEVFTGKVLNQPHQLQTVKQGSEIQFVVPARAPQPLQVREKYLRERGSWEITPCDKCGLGELFDAPSDLLPVVFPDAPADAEMEMFSARCGGCGGVQVVRRRGASV</sequence>
<dbReference type="OrthoDB" id="267045at2"/>
<evidence type="ECO:0000313" key="1">
    <source>
        <dbReference type="EMBL" id="EYF05085.1"/>
    </source>
</evidence>
<dbReference type="eggNOG" id="ENOG5031FHR">
    <property type="taxonomic scope" value="Bacteria"/>
</dbReference>
<dbReference type="AlphaFoldDB" id="A0A017T8G6"/>
<gene>
    <name evidence="1" type="ORF">CAP_3675</name>
</gene>
<protein>
    <submittedName>
        <fullName evidence="1">RNA binding protein</fullName>
    </submittedName>
</protein>
<organism evidence="1 2">
    <name type="scientific">Chondromyces apiculatus DSM 436</name>
    <dbReference type="NCBI Taxonomy" id="1192034"/>
    <lineage>
        <taxon>Bacteria</taxon>
        <taxon>Pseudomonadati</taxon>
        <taxon>Myxococcota</taxon>
        <taxon>Polyangia</taxon>
        <taxon>Polyangiales</taxon>
        <taxon>Polyangiaceae</taxon>
        <taxon>Chondromyces</taxon>
    </lineage>
</organism>
<dbReference type="Proteomes" id="UP000019678">
    <property type="component" value="Unassembled WGS sequence"/>
</dbReference>
<evidence type="ECO:0000313" key="2">
    <source>
        <dbReference type="Proteomes" id="UP000019678"/>
    </source>
</evidence>
<keyword evidence="2" id="KW-1185">Reference proteome</keyword>
<name>A0A017T8G6_9BACT</name>
<reference evidence="1 2" key="1">
    <citation type="submission" date="2013-05" db="EMBL/GenBank/DDBJ databases">
        <title>Genome assembly of Chondromyces apiculatus DSM 436.</title>
        <authorList>
            <person name="Sharma G."/>
            <person name="Khatri I."/>
            <person name="Kaur C."/>
            <person name="Mayilraj S."/>
            <person name="Subramanian S."/>
        </authorList>
    </citation>
    <scope>NUCLEOTIDE SEQUENCE [LARGE SCALE GENOMIC DNA]</scope>
    <source>
        <strain evidence="1 2">DSM 436</strain>
    </source>
</reference>
<accession>A0A017T8G6</accession>
<dbReference type="EMBL" id="ASRX01000027">
    <property type="protein sequence ID" value="EYF05085.1"/>
    <property type="molecule type" value="Genomic_DNA"/>
</dbReference>
<proteinExistence type="predicted"/>
<comment type="caution">
    <text evidence="1">The sequence shown here is derived from an EMBL/GenBank/DDBJ whole genome shotgun (WGS) entry which is preliminary data.</text>
</comment>